<feature type="domain" description="Disease resistance N-terminal" evidence="8">
    <location>
        <begin position="11"/>
        <end position="112"/>
    </location>
</feature>
<keyword evidence="12" id="KW-1185">Reference proteome</keyword>
<evidence type="ECO:0000256" key="3">
    <source>
        <dbReference type="ARBA" id="ARBA00022737"/>
    </source>
</evidence>
<feature type="domain" description="R13L1/DRL21-like LRR repeat region" evidence="10">
    <location>
        <begin position="606"/>
        <end position="667"/>
    </location>
</feature>
<reference evidence="11 12" key="1">
    <citation type="journal article" date="2005" name="PLoS Biol.">
        <title>The genomes of Oryza sativa: a history of duplications.</title>
        <authorList>
            <person name="Yu J."/>
            <person name="Wang J."/>
            <person name="Lin W."/>
            <person name="Li S."/>
            <person name="Li H."/>
            <person name="Zhou J."/>
            <person name="Ni P."/>
            <person name="Dong W."/>
            <person name="Hu S."/>
            <person name="Zeng C."/>
            <person name="Zhang J."/>
            <person name="Zhang Y."/>
            <person name="Li R."/>
            <person name="Xu Z."/>
            <person name="Li S."/>
            <person name="Li X."/>
            <person name="Zheng H."/>
            <person name="Cong L."/>
            <person name="Lin L."/>
            <person name="Yin J."/>
            <person name="Geng J."/>
            <person name="Li G."/>
            <person name="Shi J."/>
            <person name="Liu J."/>
            <person name="Lv H."/>
            <person name="Li J."/>
            <person name="Wang J."/>
            <person name="Deng Y."/>
            <person name="Ran L."/>
            <person name="Shi X."/>
            <person name="Wang X."/>
            <person name="Wu Q."/>
            <person name="Li C."/>
            <person name="Ren X."/>
            <person name="Wang J."/>
            <person name="Wang X."/>
            <person name="Li D."/>
            <person name="Liu D."/>
            <person name="Zhang X."/>
            <person name="Ji Z."/>
            <person name="Zhao W."/>
            <person name="Sun Y."/>
            <person name="Zhang Z."/>
            <person name="Bao J."/>
            <person name="Han Y."/>
            <person name="Dong L."/>
            <person name="Ji J."/>
            <person name="Chen P."/>
            <person name="Wu S."/>
            <person name="Liu J."/>
            <person name="Xiao Y."/>
            <person name="Bu D."/>
            <person name="Tan J."/>
            <person name="Yang L."/>
            <person name="Ye C."/>
            <person name="Zhang J."/>
            <person name="Xu J."/>
            <person name="Zhou Y."/>
            <person name="Yu Y."/>
            <person name="Zhang B."/>
            <person name="Zhuang S."/>
            <person name="Wei H."/>
            <person name="Liu B."/>
            <person name="Lei M."/>
            <person name="Yu H."/>
            <person name="Li Y."/>
            <person name="Xu H."/>
            <person name="Wei S."/>
            <person name="He X."/>
            <person name="Fang L."/>
            <person name="Zhang Z."/>
            <person name="Zhang Y."/>
            <person name="Huang X."/>
            <person name="Su Z."/>
            <person name="Tong W."/>
            <person name="Li J."/>
            <person name="Tong Z."/>
            <person name="Li S."/>
            <person name="Ye J."/>
            <person name="Wang L."/>
            <person name="Fang L."/>
            <person name="Lei T."/>
            <person name="Chen C."/>
            <person name="Chen H."/>
            <person name="Xu Z."/>
            <person name="Li H."/>
            <person name="Huang H."/>
            <person name="Zhang F."/>
            <person name="Xu H."/>
            <person name="Li N."/>
            <person name="Zhao C."/>
            <person name="Li S."/>
            <person name="Dong L."/>
            <person name="Huang Y."/>
            <person name="Li L."/>
            <person name="Xi Y."/>
            <person name="Qi Q."/>
            <person name="Li W."/>
            <person name="Zhang B."/>
            <person name="Hu W."/>
            <person name="Zhang Y."/>
            <person name="Tian X."/>
            <person name="Jiao Y."/>
            <person name="Liang X."/>
            <person name="Jin J."/>
            <person name="Gao L."/>
            <person name="Zheng W."/>
            <person name="Hao B."/>
            <person name="Liu S."/>
            <person name="Wang W."/>
            <person name="Yuan L."/>
            <person name="Cao M."/>
            <person name="McDermott J."/>
            <person name="Samudrala R."/>
            <person name="Wang J."/>
            <person name="Wong G.K."/>
            <person name="Yang H."/>
        </authorList>
    </citation>
    <scope>NUCLEOTIDE SEQUENCE [LARGE SCALE GENOMIC DNA]</scope>
    <source>
        <strain evidence="12">cv. 93-11</strain>
    </source>
</reference>
<sequence length="926" mass="105949">MAGLFASIAAKWTLDKLSSLLALEGPMPVAFSSSSSHSHGLEDLWMLERTMRRIHATLVDAEEHWNIREESSKLWLSELKELAYGAQDVVDEYEYEVNLRRLEARPERPEGASNSSKRKRHQVNGAHFAEAGLIAVTNQLAVRAKKLVQRFEEMKVYYKHFSLSHNDGEHRIMPSIQSVRDSSYFVVEQSIIGRESDKETVIEMLMSVHSSNVPSHFTVLAIVGMGGLGKTTLAQLVYNDPTVCQSFDLYAWVFVSDHFDSTRLTKKIVVSITKDSNTLTELVDLQEKLADEIRGKRCLLVLDDVWNERRDCWETFCKPLLVAKQCKILVTTRNVAVARLVQTMPHFTMDHLSNLKSWELFERTITVQNNVIPENLVDIGKKIVRKCDRLPLAIKTLGSMLRYETDERRWIDVLESDLWDLDKAQNEVLPALELSYKNMPMHLKRCFVALCLFPKDYTLNKFDVVGLWKLLDIIHGDERRNQDETGSRYFDELVQRSFLQLFQGCGIMHDLIHDLACHLSGDEFFILEGNEGNRPVQIPQNTRFMSILECSTSVQFSVASPTLCGPSLYWPGKDIAKLEIQNYYLHTAKIYGSLACLAATLLSFNLRELRNLNKLKELHISGLGDLSHIEDANEVQLMSKTHLQLLALDFSCDEWECREEKCRSMLQQNIKVSHERLELDFTYEEMWHEKFHQFQNMLTPEGFTSPHKDLLESLRPHTGLRKLIIENYDCQSYPSWLGNASFSVFTEIELSGSGCERQHVPTLGELPLLKSLKIGSMSFVEHIGREFCSYVSGIKAYPSLTSLEMFLMPRCSEWSGVEDGDFACLKTLSVKWCFKLSYLPLERFPSLETVTLHDCDGINTIPAGRTFKKLCIEECRGLNTVPTQPSLLVLELKNCPKLSTVGFMPGLNTLEIMKCPNLNKWIRCLN</sequence>
<dbReference type="SUPFAM" id="SSF52058">
    <property type="entry name" value="L domain-like"/>
    <property type="match status" value="1"/>
</dbReference>
<organism evidence="11 12">
    <name type="scientific">Oryza sativa subsp. indica</name>
    <name type="common">Rice</name>
    <dbReference type="NCBI Taxonomy" id="39946"/>
    <lineage>
        <taxon>Eukaryota</taxon>
        <taxon>Viridiplantae</taxon>
        <taxon>Streptophyta</taxon>
        <taxon>Embryophyta</taxon>
        <taxon>Tracheophyta</taxon>
        <taxon>Spermatophyta</taxon>
        <taxon>Magnoliopsida</taxon>
        <taxon>Liliopsida</taxon>
        <taxon>Poales</taxon>
        <taxon>Poaceae</taxon>
        <taxon>BOP clade</taxon>
        <taxon>Oryzoideae</taxon>
        <taxon>Oryzeae</taxon>
        <taxon>Oryzinae</taxon>
        <taxon>Oryza</taxon>
        <taxon>Oryza sativa</taxon>
    </lineage>
</organism>
<keyword evidence="6" id="KW-0067">ATP-binding</keyword>
<evidence type="ECO:0000259" key="7">
    <source>
        <dbReference type="Pfam" id="PF00931"/>
    </source>
</evidence>
<protein>
    <submittedName>
        <fullName evidence="11">Uncharacterized protein</fullName>
    </submittedName>
</protein>
<keyword evidence="2" id="KW-0433">Leucine-rich repeat</keyword>
<dbReference type="InterPro" id="IPR036388">
    <property type="entry name" value="WH-like_DNA-bd_sf"/>
</dbReference>
<feature type="domain" description="Disease resistance protein winged helix" evidence="9">
    <location>
        <begin position="452"/>
        <end position="516"/>
    </location>
</feature>
<dbReference type="Gene3D" id="3.40.50.300">
    <property type="entry name" value="P-loop containing nucleotide triphosphate hydrolases"/>
    <property type="match status" value="1"/>
</dbReference>
<dbReference type="GO" id="GO:0051707">
    <property type="term" value="P:response to other organism"/>
    <property type="evidence" value="ECO:0007669"/>
    <property type="project" value="UniProtKB-ARBA"/>
</dbReference>
<feature type="domain" description="NB-ARC" evidence="7">
    <location>
        <begin position="195"/>
        <end position="365"/>
    </location>
</feature>
<dbReference type="Gene3D" id="1.10.10.10">
    <property type="entry name" value="Winged helix-like DNA-binding domain superfamily/Winged helix DNA-binding domain"/>
    <property type="match status" value="1"/>
</dbReference>
<dbReference type="Gene3D" id="1.20.5.4130">
    <property type="match status" value="1"/>
</dbReference>
<comment type="similarity">
    <text evidence="1">Belongs to the disease resistance NB-LRR family.</text>
</comment>
<dbReference type="SUPFAM" id="SSF52540">
    <property type="entry name" value="P-loop containing nucleoside triphosphate hydrolases"/>
    <property type="match status" value="1"/>
</dbReference>
<dbReference type="GO" id="GO:0005524">
    <property type="term" value="F:ATP binding"/>
    <property type="evidence" value="ECO:0007669"/>
    <property type="project" value="UniProtKB-KW"/>
</dbReference>
<evidence type="ECO:0000313" key="11">
    <source>
        <dbReference type="EMBL" id="EEC68194.1"/>
    </source>
</evidence>
<evidence type="ECO:0000313" key="12">
    <source>
        <dbReference type="Proteomes" id="UP000007015"/>
    </source>
</evidence>
<keyword evidence="3" id="KW-0677">Repeat</keyword>
<gene>
    <name evidence="11" type="ORF">OsI_36162</name>
</gene>
<dbReference type="EMBL" id="CM000136">
    <property type="protein sequence ID" value="EEC68194.1"/>
    <property type="molecule type" value="Genomic_DNA"/>
</dbReference>
<dbReference type="PRINTS" id="PR00364">
    <property type="entry name" value="DISEASERSIST"/>
</dbReference>
<evidence type="ECO:0000256" key="1">
    <source>
        <dbReference type="ARBA" id="ARBA00008894"/>
    </source>
</evidence>
<dbReference type="PANTHER" id="PTHR36766">
    <property type="entry name" value="PLANT BROAD-SPECTRUM MILDEW RESISTANCE PROTEIN RPW8"/>
    <property type="match status" value="1"/>
</dbReference>
<dbReference type="Gene3D" id="3.80.10.10">
    <property type="entry name" value="Ribonuclease Inhibitor"/>
    <property type="match status" value="1"/>
</dbReference>
<dbReference type="Gene3D" id="1.10.8.430">
    <property type="entry name" value="Helical domain of apoptotic protease-activating factors"/>
    <property type="match status" value="1"/>
</dbReference>
<feature type="domain" description="R13L1/DRL21-like LRR repeat region" evidence="10">
    <location>
        <begin position="704"/>
        <end position="777"/>
    </location>
</feature>
<keyword evidence="5" id="KW-0611">Plant defense</keyword>
<dbReference type="OMA" id="NIHIRRC"/>
<dbReference type="InterPro" id="IPR027417">
    <property type="entry name" value="P-loop_NTPase"/>
</dbReference>
<evidence type="ECO:0000256" key="6">
    <source>
        <dbReference type="ARBA" id="ARBA00022840"/>
    </source>
</evidence>
<dbReference type="Gramene" id="BGIOSGA033968-TA">
    <property type="protein sequence ID" value="BGIOSGA033968-PA"/>
    <property type="gene ID" value="BGIOSGA033968"/>
</dbReference>
<accession>B8BKK8</accession>
<dbReference type="AlphaFoldDB" id="B8BKK8"/>
<dbReference type="InterPro" id="IPR056789">
    <property type="entry name" value="LRR_R13L1-DRL21"/>
</dbReference>
<evidence type="ECO:0000256" key="2">
    <source>
        <dbReference type="ARBA" id="ARBA00022614"/>
    </source>
</evidence>
<dbReference type="STRING" id="39946.B8BKK8"/>
<dbReference type="GO" id="GO:0006952">
    <property type="term" value="P:defense response"/>
    <property type="evidence" value="ECO:0007669"/>
    <property type="project" value="UniProtKB-KW"/>
</dbReference>
<evidence type="ECO:0000259" key="10">
    <source>
        <dbReference type="Pfam" id="PF25019"/>
    </source>
</evidence>
<evidence type="ECO:0000259" key="9">
    <source>
        <dbReference type="Pfam" id="PF23559"/>
    </source>
</evidence>
<dbReference type="GO" id="GO:0043531">
    <property type="term" value="F:ADP binding"/>
    <property type="evidence" value="ECO:0007669"/>
    <property type="project" value="InterPro"/>
</dbReference>
<dbReference type="Pfam" id="PF18052">
    <property type="entry name" value="Rx_N"/>
    <property type="match status" value="1"/>
</dbReference>
<dbReference type="Pfam" id="PF25019">
    <property type="entry name" value="LRR_R13L1-DRL21"/>
    <property type="match status" value="2"/>
</dbReference>
<dbReference type="InterPro" id="IPR032675">
    <property type="entry name" value="LRR_dom_sf"/>
</dbReference>
<evidence type="ECO:0000256" key="4">
    <source>
        <dbReference type="ARBA" id="ARBA00022741"/>
    </source>
</evidence>
<dbReference type="InterPro" id="IPR002182">
    <property type="entry name" value="NB-ARC"/>
</dbReference>
<name>B8BKK8_ORYSI</name>
<dbReference type="FunFam" id="3.40.50.300:FF:001091">
    <property type="entry name" value="Probable disease resistance protein At1g61300"/>
    <property type="match status" value="1"/>
</dbReference>
<dbReference type="HOGENOM" id="CLU_000837_8_2_1"/>
<keyword evidence="4" id="KW-0547">Nucleotide-binding</keyword>
<evidence type="ECO:0000259" key="8">
    <source>
        <dbReference type="Pfam" id="PF18052"/>
    </source>
</evidence>
<dbReference type="PANTHER" id="PTHR36766:SF55">
    <property type="entry name" value="OS11G0492900 PROTEIN"/>
    <property type="match status" value="1"/>
</dbReference>
<dbReference type="InterPro" id="IPR041118">
    <property type="entry name" value="Rx_N"/>
</dbReference>
<evidence type="ECO:0000256" key="5">
    <source>
        <dbReference type="ARBA" id="ARBA00022821"/>
    </source>
</evidence>
<dbReference type="Proteomes" id="UP000007015">
    <property type="component" value="Chromosome 11"/>
</dbReference>
<dbReference type="InterPro" id="IPR042197">
    <property type="entry name" value="Apaf_helical"/>
</dbReference>
<dbReference type="InterPro" id="IPR058922">
    <property type="entry name" value="WHD_DRP"/>
</dbReference>
<dbReference type="Pfam" id="PF23559">
    <property type="entry name" value="WHD_DRP"/>
    <property type="match status" value="1"/>
</dbReference>
<proteinExistence type="inferred from homology"/>
<dbReference type="Pfam" id="PF00931">
    <property type="entry name" value="NB-ARC"/>
    <property type="match status" value="1"/>
</dbReference>